<proteinExistence type="predicted"/>
<sequence>MPRTEAPITSFFPKLSQSAKRKQSASHASQSTSRKRSRQTNCDMAGKPTQETPQLRSHKTKSKLLEPTSSLSSVSSSTPPPVWDIFEQKSRIVNGKRNKLPIVQTHSIISLHDDDSEEGSSSQTTPCMRNALHPVATIVEPTRSSAVQSPSILSVTPPDPKGETPERGIRRLPKETPACSSKYKGDSPVGKPLRSKNQQVNAVLSTVDTSMLPDALQDEIVADSQSDVEVLSSQTALRMKRWNTPQSLHELTVAYNPRIPPSAPNLGAERSNDSVASPLHTQNVTDLNDLKDPHCRATPECDSNDVAIPSSQTQHILLDYISPQRRRIYKRLCHVPRRLSTDNEDFVQSSQSQAELVIEEDQTPDPCLIPSSLFPSSSYKGGEPKQPVRTYSDALFSIPPQQTNLEELLRENVSPTLKKYEINTESIPIAESQESDTESNPDAHFLNSRSRRNAQKRRLPVEIERTHYSADESDNSSSDYGTLPDVVKDFRSMFDGDGSYPNDFPESLQ</sequence>
<feature type="region of interest" description="Disordered" evidence="1">
    <location>
        <begin position="143"/>
        <end position="194"/>
    </location>
</feature>
<reference evidence="2 3" key="1">
    <citation type="submission" date="2014-02" db="EMBL/GenBank/DDBJ databases">
        <title>Transposable element dynamics among asymbiotic and ectomycorrhizal Amanita fungi.</title>
        <authorList>
            <consortium name="DOE Joint Genome Institute"/>
            <person name="Hess J."/>
            <person name="Skrede I."/>
            <person name="Wolfe B."/>
            <person name="LaButti K."/>
            <person name="Ohm R.A."/>
            <person name="Grigoriev I.V."/>
            <person name="Pringle A."/>
        </authorList>
    </citation>
    <scope>NUCLEOTIDE SEQUENCE [LARGE SCALE GENOMIC DNA]</scope>
    <source>
        <strain evidence="2 3">SKay4041</strain>
    </source>
</reference>
<feature type="compositionally biased region" description="Basic and acidic residues" evidence="1">
    <location>
        <begin position="459"/>
        <end position="470"/>
    </location>
</feature>
<organism evidence="2 3">
    <name type="scientific">Amanita thiersii Skay4041</name>
    <dbReference type="NCBI Taxonomy" id="703135"/>
    <lineage>
        <taxon>Eukaryota</taxon>
        <taxon>Fungi</taxon>
        <taxon>Dikarya</taxon>
        <taxon>Basidiomycota</taxon>
        <taxon>Agaricomycotina</taxon>
        <taxon>Agaricomycetes</taxon>
        <taxon>Agaricomycetidae</taxon>
        <taxon>Agaricales</taxon>
        <taxon>Pluteineae</taxon>
        <taxon>Amanitaceae</taxon>
        <taxon>Amanita</taxon>
    </lineage>
</organism>
<feature type="compositionally biased region" description="Low complexity" evidence="1">
    <location>
        <begin position="67"/>
        <end position="77"/>
    </location>
</feature>
<dbReference type="OrthoDB" id="3055510at2759"/>
<name>A0A2A9NXU2_9AGAR</name>
<evidence type="ECO:0000256" key="1">
    <source>
        <dbReference type="SAM" id="MobiDB-lite"/>
    </source>
</evidence>
<feature type="compositionally biased region" description="Basic residues" evidence="1">
    <location>
        <begin position="449"/>
        <end position="458"/>
    </location>
</feature>
<feature type="compositionally biased region" description="Polar residues" evidence="1">
    <location>
        <begin position="143"/>
        <end position="154"/>
    </location>
</feature>
<feature type="region of interest" description="Disordered" evidence="1">
    <location>
        <begin position="428"/>
        <end position="484"/>
    </location>
</feature>
<feature type="region of interest" description="Disordered" evidence="1">
    <location>
        <begin position="1"/>
        <end position="82"/>
    </location>
</feature>
<dbReference type="Proteomes" id="UP000242287">
    <property type="component" value="Unassembled WGS sequence"/>
</dbReference>
<dbReference type="EMBL" id="KZ301978">
    <property type="protein sequence ID" value="PFH52622.1"/>
    <property type="molecule type" value="Genomic_DNA"/>
</dbReference>
<evidence type="ECO:0000313" key="2">
    <source>
        <dbReference type="EMBL" id="PFH52622.1"/>
    </source>
</evidence>
<gene>
    <name evidence="2" type="ORF">AMATHDRAFT_2018</name>
</gene>
<dbReference type="AlphaFoldDB" id="A0A2A9NXU2"/>
<evidence type="ECO:0000313" key="3">
    <source>
        <dbReference type="Proteomes" id="UP000242287"/>
    </source>
</evidence>
<accession>A0A2A9NXU2</accession>
<keyword evidence="3" id="KW-1185">Reference proteome</keyword>
<protein>
    <submittedName>
        <fullName evidence="2">Uncharacterized protein</fullName>
    </submittedName>
</protein>
<feature type="region of interest" description="Disordered" evidence="1">
    <location>
        <begin position="490"/>
        <end position="509"/>
    </location>
</feature>
<feature type="compositionally biased region" description="Basic and acidic residues" evidence="1">
    <location>
        <begin position="160"/>
        <end position="174"/>
    </location>
</feature>